<evidence type="ECO:0000313" key="3">
    <source>
        <dbReference type="EMBL" id="CAD9439424.1"/>
    </source>
</evidence>
<organism evidence="3">
    <name type="scientific">Octactis speculum</name>
    <dbReference type="NCBI Taxonomy" id="3111310"/>
    <lineage>
        <taxon>Eukaryota</taxon>
        <taxon>Sar</taxon>
        <taxon>Stramenopiles</taxon>
        <taxon>Ochrophyta</taxon>
        <taxon>Dictyochophyceae</taxon>
        <taxon>Dictyochales</taxon>
        <taxon>Dictyochaceae</taxon>
        <taxon>Octactis</taxon>
    </lineage>
</organism>
<dbReference type="Pfam" id="PF13474">
    <property type="entry name" value="SnoaL_3"/>
    <property type="match status" value="1"/>
</dbReference>
<evidence type="ECO:0000256" key="1">
    <source>
        <dbReference type="SAM" id="SignalP"/>
    </source>
</evidence>
<feature type="signal peptide" evidence="1">
    <location>
        <begin position="1"/>
        <end position="20"/>
    </location>
</feature>
<protein>
    <recommendedName>
        <fullName evidence="2">SnoaL-like domain-containing protein</fullName>
    </recommendedName>
</protein>
<dbReference type="EMBL" id="HBGS01035019">
    <property type="protein sequence ID" value="CAD9439424.1"/>
    <property type="molecule type" value="Transcribed_RNA"/>
</dbReference>
<dbReference type="AlphaFoldDB" id="A0A7S2D1C4"/>
<dbReference type="PANTHER" id="PTHR34957">
    <property type="entry name" value="NUCLEAR TRANSPORT FACTOR 2 (NTF2) FAMILY PROTEIN"/>
    <property type="match status" value="1"/>
</dbReference>
<dbReference type="Gene3D" id="3.10.450.50">
    <property type="match status" value="1"/>
</dbReference>
<dbReference type="InterPro" id="IPR032710">
    <property type="entry name" value="NTF2-like_dom_sf"/>
</dbReference>
<name>A0A7S2D1C4_9STRA</name>
<sequence length="410" mass="46408">MKNFSIIAALGILAFVPTRGFQNSRIHSRQKSCNKEKITVYGADDSEDSPEVSPRTYGRNRKIFKGLYKQKRSRPVDDKELSEVLRANNELYKAMNKRDLIRMKQVWLQEEEVHCMRPQFHSTTLPNIPVSGYNQVMETWRRIFKISNERKDSRIRRSRVVPASVHAIVQGTTALVTCTEDIHGPSIIADPSSAQKFEGVATSLFRKYVEYTENGSRARWLLVHHHSSLCQTTGSQTDLDDVQDVSTAPQIIVIDEDGNSDQAPLLSSVLEQLKGIRTSKEGKNEVKSIIDLAGGNEEGTMMVEINEEGLEGMDEEDTLLPRTMEFVRKLGDTGRISPKHKSILLNDMIMQAHKGETRSVVEVAYSLIMLPNPDFEDATEDNEMEAESRVEDFAQQCRIFADEIASRMKS</sequence>
<dbReference type="InterPro" id="IPR037401">
    <property type="entry name" value="SnoaL-like"/>
</dbReference>
<gene>
    <name evidence="3" type="ORF">DSPE1174_LOCUS18092</name>
</gene>
<reference evidence="3" key="1">
    <citation type="submission" date="2021-01" db="EMBL/GenBank/DDBJ databases">
        <authorList>
            <person name="Corre E."/>
            <person name="Pelletier E."/>
            <person name="Niang G."/>
            <person name="Scheremetjew M."/>
            <person name="Finn R."/>
            <person name="Kale V."/>
            <person name="Holt S."/>
            <person name="Cochrane G."/>
            <person name="Meng A."/>
            <person name="Brown T."/>
            <person name="Cohen L."/>
        </authorList>
    </citation>
    <scope>NUCLEOTIDE SEQUENCE</scope>
    <source>
        <strain evidence="3">CCMP1381</strain>
    </source>
</reference>
<dbReference type="SUPFAM" id="SSF54427">
    <property type="entry name" value="NTF2-like"/>
    <property type="match status" value="1"/>
</dbReference>
<feature type="chain" id="PRO_5030774386" description="SnoaL-like domain-containing protein" evidence="1">
    <location>
        <begin position="21"/>
        <end position="410"/>
    </location>
</feature>
<keyword evidence="1" id="KW-0732">Signal</keyword>
<evidence type="ECO:0000259" key="2">
    <source>
        <dbReference type="Pfam" id="PF13474"/>
    </source>
</evidence>
<dbReference type="PANTHER" id="PTHR34957:SF1">
    <property type="entry name" value="NUCLEAR TRANSPORT FACTOR 2 (NTF2) FAMILY PROTEIN"/>
    <property type="match status" value="1"/>
</dbReference>
<feature type="domain" description="SnoaL-like" evidence="2">
    <location>
        <begin position="84"/>
        <end position="229"/>
    </location>
</feature>
<accession>A0A7S2D1C4</accession>
<proteinExistence type="predicted"/>